<dbReference type="EMBL" id="CP003255">
    <property type="protein sequence ID" value="AGA57270.1"/>
    <property type="molecule type" value="Genomic_DNA"/>
</dbReference>
<dbReference type="Pfam" id="PF14169">
    <property type="entry name" value="YdjO"/>
    <property type="match status" value="1"/>
</dbReference>
<evidence type="ECO:0000313" key="2">
    <source>
        <dbReference type="EMBL" id="AGA57270.1"/>
    </source>
</evidence>
<evidence type="ECO:0008006" key="4">
    <source>
        <dbReference type="Google" id="ProtNLM"/>
    </source>
</evidence>
<dbReference type="KEGG" id="tco:Theco_1096"/>
<reference evidence="3" key="1">
    <citation type="submission" date="2012-01" db="EMBL/GenBank/DDBJ databases">
        <title>Complete sequence of chromosome of Thermobacillus composti KWC4.</title>
        <authorList>
            <person name="Lucas S."/>
            <person name="Han J."/>
            <person name="Lapidus A."/>
            <person name="Cheng J.-F."/>
            <person name="Goodwin L."/>
            <person name="Pitluck S."/>
            <person name="Peters L."/>
            <person name="Ovchinnikova G."/>
            <person name="Teshima H."/>
            <person name="Detter J.C."/>
            <person name="Han C."/>
            <person name="Tapia R."/>
            <person name="Land M."/>
            <person name="Hauser L."/>
            <person name="Kyrpides N."/>
            <person name="Ivanova N."/>
            <person name="Pagani I."/>
            <person name="Anderson I."/>
            <person name="Woyke T."/>
        </authorList>
    </citation>
    <scope>NUCLEOTIDE SEQUENCE [LARGE SCALE GENOMIC DNA]</scope>
    <source>
        <strain evidence="3">DSM 18247 / JCM 13945 / KWC4</strain>
    </source>
</reference>
<evidence type="ECO:0000256" key="1">
    <source>
        <dbReference type="SAM" id="MobiDB-lite"/>
    </source>
</evidence>
<accession>L0EDN2</accession>
<proteinExistence type="predicted"/>
<dbReference type="HOGENOM" id="CLU_2526417_0_0_9"/>
<dbReference type="Proteomes" id="UP000010795">
    <property type="component" value="Chromosome"/>
</dbReference>
<protein>
    <recommendedName>
        <fullName evidence="4">Cold-shock protein</fullName>
    </recommendedName>
</protein>
<feature type="compositionally biased region" description="Polar residues" evidence="1">
    <location>
        <begin position="8"/>
        <end position="17"/>
    </location>
</feature>
<dbReference type="eggNOG" id="ENOG5032YUY">
    <property type="taxonomic scope" value="Bacteria"/>
</dbReference>
<dbReference type="STRING" id="717605.Theco_1096"/>
<organism evidence="2 3">
    <name type="scientific">Thermobacillus composti (strain DSM 18247 / JCM 13945 / KWC4)</name>
    <dbReference type="NCBI Taxonomy" id="717605"/>
    <lineage>
        <taxon>Bacteria</taxon>
        <taxon>Bacillati</taxon>
        <taxon>Bacillota</taxon>
        <taxon>Bacilli</taxon>
        <taxon>Bacillales</taxon>
        <taxon>Paenibacillaceae</taxon>
        <taxon>Thermobacillus</taxon>
    </lineage>
</organism>
<feature type="region of interest" description="Disordered" evidence="1">
    <location>
        <begin position="1"/>
        <end position="24"/>
    </location>
</feature>
<evidence type="ECO:0000313" key="3">
    <source>
        <dbReference type="Proteomes" id="UP000010795"/>
    </source>
</evidence>
<keyword evidence="3" id="KW-1185">Reference proteome</keyword>
<dbReference type="InterPro" id="IPR025916">
    <property type="entry name" value="YdjO"/>
</dbReference>
<name>L0EDN2_THECK</name>
<gene>
    <name evidence="2" type="ordered locus">Theco_1096</name>
</gene>
<dbReference type="AlphaFoldDB" id="L0EDN2"/>
<sequence length="84" mass="9790">MEDLWRQRTGSTMNHSAWINPRTKREKDAKPLFQTEVWECVSDDCPCWMRKGLTFEAHPKCPLCGSAMKPGVRMLPRVSDKEPR</sequence>